<dbReference type="PROSITE" id="PS50931">
    <property type="entry name" value="HTH_LYSR"/>
    <property type="match status" value="1"/>
</dbReference>
<gene>
    <name evidence="6" type="ORF">GCM10023144_46160</name>
</gene>
<dbReference type="SUPFAM" id="SSF53850">
    <property type="entry name" value="Periplasmic binding protein-like II"/>
    <property type="match status" value="1"/>
</dbReference>
<dbReference type="PANTHER" id="PTHR30118:SF6">
    <property type="entry name" value="HTH-TYPE TRANSCRIPTIONAL REGULATOR LEUO"/>
    <property type="match status" value="1"/>
</dbReference>
<dbReference type="InterPro" id="IPR036390">
    <property type="entry name" value="WH_DNA-bd_sf"/>
</dbReference>
<keyword evidence="7" id="KW-1185">Reference proteome</keyword>
<evidence type="ECO:0000313" key="6">
    <source>
        <dbReference type="EMBL" id="GAA4343347.1"/>
    </source>
</evidence>
<keyword evidence="2" id="KW-0805">Transcription regulation</keyword>
<dbReference type="Gene3D" id="1.10.10.10">
    <property type="entry name" value="Winged helix-like DNA-binding domain superfamily/Winged helix DNA-binding domain"/>
    <property type="match status" value="1"/>
</dbReference>
<dbReference type="PRINTS" id="PR00039">
    <property type="entry name" value="HTHLYSR"/>
</dbReference>
<evidence type="ECO:0000256" key="4">
    <source>
        <dbReference type="ARBA" id="ARBA00023163"/>
    </source>
</evidence>
<dbReference type="RefSeq" id="WP_345252303.1">
    <property type="nucleotide sequence ID" value="NZ_BAABFO010000038.1"/>
</dbReference>
<accession>A0ABP8HRS2</accession>
<feature type="domain" description="HTH lysR-type" evidence="5">
    <location>
        <begin position="7"/>
        <end position="64"/>
    </location>
</feature>
<name>A0ABP8HRS2_9BURK</name>
<dbReference type="InterPro" id="IPR036388">
    <property type="entry name" value="WH-like_DNA-bd_sf"/>
</dbReference>
<protein>
    <submittedName>
        <fullName evidence="6">LysR substrate-binding domain-containing protein</fullName>
    </submittedName>
</protein>
<proteinExistence type="inferred from homology"/>
<dbReference type="InterPro" id="IPR005119">
    <property type="entry name" value="LysR_subst-bd"/>
</dbReference>
<dbReference type="Proteomes" id="UP001501671">
    <property type="component" value="Unassembled WGS sequence"/>
</dbReference>
<dbReference type="SUPFAM" id="SSF46785">
    <property type="entry name" value="Winged helix' DNA-binding domain"/>
    <property type="match status" value="1"/>
</dbReference>
<sequence>MNPHDQYDIHLLRILHTLISEGSVSRAAAKLNHSQPAVSGALKRLRQLIGDPLLVRTRHGMAPTDHALSLLQPTRRALAEIDRVFVNRADFSPGVEERFTVSAPDYIDPHFLPRLVERVQQGDHSVRFDIQPLHSDADCVAKLDSGEVDLVVAPWDDPPPHLHSSRLWEDRLVLLMREGHPLQAAELTPASVAAARHVAVPLRFRGQSSIVDAHLARAGWQRDVWLTVNAFGLVPEILERTDLVFVCVSRFAATAMRRHGLALRELPVKLPKVRLLGLWHPRKHASSRHRWLRQQALEAGRQAQG</sequence>
<evidence type="ECO:0000256" key="1">
    <source>
        <dbReference type="ARBA" id="ARBA00009437"/>
    </source>
</evidence>
<organism evidence="6 7">
    <name type="scientific">Pigmentiphaga soli</name>
    <dbReference type="NCBI Taxonomy" id="1007095"/>
    <lineage>
        <taxon>Bacteria</taxon>
        <taxon>Pseudomonadati</taxon>
        <taxon>Pseudomonadota</taxon>
        <taxon>Betaproteobacteria</taxon>
        <taxon>Burkholderiales</taxon>
        <taxon>Alcaligenaceae</taxon>
        <taxon>Pigmentiphaga</taxon>
    </lineage>
</organism>
<comment type="similarity">
    <text evidence="1">Belongs to the LysR transcriptional regulatory family.</text>
</comment>
<evidence type="ECO:0000313" key="7">
    <source>
        <dbReference type="Proteomes" id="UP001501671"/>
    </source>
</evidence>
<reference evidence="7" key="1">
    <citation type="journal article" date="2019" name="Int. J. Syst. Evol. Microbiol.">
        <title>The Global Catalogue of Microorganisms (GCM) 10K type strain sequencing project: providing services to taxonomists for standard genome sequencing and annotation.</title>
        <authorList>
            <consortium name="The Broad Institute Genomics Platform"/>
            <consortium name="The Broad Institute Genome Sequencing Center for Infectious Disease"/>
            <person name="Wu L."/>
            <person name="Ma J."/>
        </authorList>
    </citation>
    <scope>NUCLEOTIDE SEQUENCE [LARGE SCALE GENOMIC DNA]</scope>
    <source>
        <strain evidence="7">JCM 17666</strain>
    </source>
</reference>
<keyword evidence="4" id="KW-0804">Transcription</keyword>
<dbReference type="EMBL" id="BAABFO010000038">
    <property type="protein sequence ID" value="GAA4343347.1"/>
    <property type="molecule type" value="Genomic_DNA"/>
</dbReference>
<evidence type="ECO:0000256" key="2">
    <source>
        <dbReference type="ARBA" id="ARBA00023015"/>
    </source>
</evidence>
<evidence type="ECO:0000256" key="3">
    <source>
        <dbReference type="ARBA" id="ARBA00023125"/>
    </source>
</evidence>
<comment type="caution">
    <text evidence="6">The sequence shown here is derived from an EMBL/GenBank/DDBJ whole genome shotgun (WGS) entry which is preliminary data.</text>
</comment>
<dbReference type="Pfam" id="PF03466">
    <property type="entry name" value="LysR_substrate"/>
    <property type="match status" value="1"/>
</dbReference>
<dbReference type="Pfam" id="PF00126">
    <property type="entry name" value="HTH_1"/>
    <property type="match status" value="1"/>
</dbReference>
<dbReference type="Gene3D" id="3.40.190.10">
    <property type="entry name" value="Periplasmic binding protein-like II"/>
    <property type="match status" value="2"/>
</dbReference>
<keyword evidence="3" id="KW-0238">DNA-binding</keyword>
<dbReference type="PANTHER" id="PTHR30118">
    <property type="entry name" value="HTH-TYPE TRANSCRIPTIONAL REGULATOR LEUO-RELATED"/>
    <property type="match status" value="1"/>
</dbReference>
<dbReference type="InterPro" id="IPR000847">
    <property type="entry name" value="LysR_HTH_N"/>
</dbReference>
<dbReference type="InterPro" id="IPR050389">
    <property type="entry name" value="LysR-type_TF"/>
</dbReference>
<evidence type="ECO:0000259" key="5">
    <source>
        <dbReference type="PROSITE" id="PS50931"/>
    </source>
</evidence>